<protein>
    <recommendedName>
        <fullName evidence="1">BTB domain-containing protein</fullName>
    </recommendedName>
</protein>
<dbReference type="Gene3D" id="3.30.710.10">
    <property type="entry name" value="Potassium Channel Kv1.1, Chain A"/>
    <property type="match status" value="1"/>
</dbReference>
<comment type="caution">
    <text evidence="2">The sequence shown here is derived from an EMBL/GenBank/DDBJ whole genome shotgun (WGS) entry which is preliminary data.</text>
</comment>
<evidence type="ECO:0000313" key="2">
    <source>
        <dbReference type="EMBL" id="KAK7430834.1"/>
    </source>
</evidence>
<keyword evidence="3" id="KW-1185">Reference proteome</keyword>
<dbReference type="Proteomes" id="UP001498421">
    <property type="component" value="Unassembled WGS sequence"/>
</dbReference>
<dbReference type="EMBL" id="JAZAVK010000016">
    <property type="protein sequence ID" value="KAK7430834.1"/>
    <property type="molecule type" value="Genomic_DNA"/>
</dbReference>
<gene>
    <name evidence="2" type="ORF">QQZ08_002623</name>
</gene>
<dbReference type="Pfam" id="PF00651">
    <property type="entry name" value="BTB"/>
    <property type="match status" value="1"/>
</dbReference>
<feature type="domain" description="BTB" evidence="1">
    <location>
        <begin position="32"/>
        <end position="106"/>
    </location>
</feature>
<reference evidence="2 3" key="1">
    <citation type="journal article" date="2025" name="Microbiol. Resour. Announc.">
        <title>Draft genome sequences for Neonectria magnoliae and Neonectria punicea, canker pathogens of Liriodendron tulipifera and Acer saccharum in West Virginia.</title>
        <authorList>
            <person name="Petronek H.M."/>
            <person name="Kasson M.T."/>
            <person name="Metheny A.M."/>
            <person name="Stauder C.M."/>
            <person name="Lovett B."/>
            <person name="Lynch S.C."/>
            <person name="Garnas J.R."/>
            <person name="Kasson L.R."/>
            <person name="Stajich J.E."/>
        </authorList>
    </citation>
    <scope>NUCLEOTIDE SEQUENCE [LARGE SCALE GENOMIC DNA]</scope>
    <source>
        <strain evidence="2 3">NRRL 64651</strain>
    </source>
</reference>
<dbReference type="InterPro" id="IPR000210">
    <property type="entry name" value="BTB/POZ_dom"/>
</dbReference>
<evidence type="ECO:0000259" key="1">
    <source>
        <dbReference type="PROSITE" id="PS50097"/>
    </source>
</evidence>
<organism evidence="2 3">
    <name type="scientific">Neonectria magnoliae</name>
    <dbReference type="NCBI Taxonomy" id="2732573"/>
    <lineage>
        <taxon>Eukaryota</taxon>
        <taxon>Fungi</taxon>
        <taxon>Dikarya</taxon>
        <taxon>Ascomycota</taxon>
        <taxon>Pezizomycotina</taxon>
        <taxon>Sordariomycetes</taxon>
        <taxon>Hypocreomycetidae</taxon>
        <taxon>Hypocreales</taxon>
        <taxon>Nectriaceae</taxon>
        <taxon>Neonectria</taxon>
    </lineage>
</organism>
<evidence type="ECO:0000313" key="3">
    <source>
        <dbReference type="Proteomes" id="UP001498421"/>
    </source>
</evidence>
<proteinExistence type="predicted"/>
<accession>A0ABR1ICW2</accession>
<name>A0ABR1ICW2_9HYPO</name>
<dbReference type="InterPro" id="IPR011333">
    <property type="entry name" value="SKP1/BTB/POZ_sf"/>
</dbReference>
<dbReference type="PROSITE" id="PS50097">
    <property type="entry name" value="BTB"/>
    <property type="match status" value="1"/>
</dbReference>
<dbReference type="SUPFAM" id="SSF54695">
    <property type="entry name" value="POZ domain"/>
    <property type="match status" value="1"/>
</dbReference>
<dbReference type="CDD" id="cd18186">
    <property type="entry name" value="BTB_POZ_ZBTB_KLHL-like"/>
    <property type="match status" value="1"/>
</dbReference>
<sequence>MPNRPAVTRARSKAITPEATTKGTTLEVDPAGDLYLIVGNDPPQEMLVDSRALCRSSRVFRKMLGSNFSEAKPDGGRWQVKLPEDSPKALALLMNIVHSSYDRVPMKLEIDDLFDMCVLVDKYDMERALWPVASAWIQPYSSSRK</sequence>